<sequence>MNSFRLPEQRTIDLSGKTGLVTGSGRGVGEAINWVLAECGARVIGVGTTIETDDFSLETKIEAQDGTFRGRFDR</sequence>
<dbReference type="SUPFAM" id="SSF51735">
    <property type="entry name" value="NAD(P)-binding Rossmann-fold domains"/>
    <property type="match status" value="1"/>
</dbReference>
<dbReference type="AlphaFoldDB" id="A0A0X3TN35"/>
<reference evidence="2" key="1">
    <citation type="submission" date="2015-12" db="EMBL/GenBank/DDBJ databases">
        <authorList>
            <person name="Zhang G."/>
            <person name="Stingl U."/>
        </authorList>
    </citation>
    <scope>NUCLEOTIDE SEQUENCE [LARGE SCALE GENOMIC DNA]</scope>
    <source>
        <strain evidence="2">ZGT108</strain>
    </source>
</reference>
<organism evidence="1 2">
    <name type="scientific">Ruegeria profundi</name>
    <dbReference type="NCBI Taxonomy" id="1685378"/>
    <lineage>
        <taxon>Bacteria</taxon>
        <taxon>Pseudomonadati</taxon>
        <taxon>Pseudomonadota</taxon>
        <taxon>Alphaproteobacteria</taxon>
        <taxon>Rhodobacterales</taxon>
        <taxon>Roseobacteraceae</taxon>
        <taxon>Ruegeria</taxon>
    </lineage>
</organism>
<evidence type="ECO:0000313" key="1">
    <source>
        <dbReference type="EMBL" id="KUJ77185.1"/>
    </source>
</evidence>
<evidence type="ECO:0008006" key="3">
    <source>
        <dbReference type="Google" id="ProtNLM"/>
    </source>
</evidence>
<protein>
    <recommendedName>
        <fullName evidence="3">Short-chain dehydrogenase</fullName>
    </recommendedName>
</protein>
<comment type="caution">
    <text evidence="1">The sequence shown here is derived from an EMBL/GenBank/DDBJ whole genome shotgun (WGS) entry which is preliminary data.</text>
</comment>
<keyword evidence="2" id="KW-1185">Reference proteome</keyword>
<dbReference type="RefSeq" id="WP_068340359.1">
    <property type="nucleotide sequence ID" value="NZ_LQBP01000012.1"/>
</dbReference>
<evidence type="ECO:0000313" key="2">
    <source>
        <dbReference type="Proteomes" id="UP000053690"/>
    </source>
</evidence>
<accession>A0A0X3TN35</accession>
<dbReference type="OrthoDB" id="9796652at2"/>
<dbReference type="InterPro" id="IPR036291">
    <property type="entry name" value="NAD(P)-bd_dom_sf"/>
</dbReference>
<dbReference type="EMBL" id="LQBP01000012">
    <property type="protein sequence ID" value="KUJ77185.1"/>
    <property type="molecule type" value="Genomic_DNA"/>
</dbReference>
<gene>
    <name evidence="1" type="ORF">AVO44_18440</name>
</gene>
<proteinExistence type="predicted"/>
<dbReference type="Proteomes" id="UP000053690">
    <property type="component" value="Unassembled WGS sequence"/>
</dbReference>
<name>A0A0X3TN35_9RHOB</name>
<dbReference type="STRING" id="1685378.AVO44_18440"/>
<dbReference type="Gene3D" id="3.40.50.720">
    <property type="entry name" value="NAD(P)-binding Rossmann-like Domain"/>
    <property type="match status" value="1"/>
</dbReference>